<evidence type="ECO:0000313" key="2">
    <source>
        <dbReference type="EMBL" id="CDW19060.1"/>
    </source>
</evidence>
<feature type="transmembrane region" description="Helical" evidence="1">
    <location>
        <begin position="119"/>
        <end position="139"/>
    </location>
</feature>
<evidence type="ECO:0000256" key="1">
    <source>
        <dbReference type="SAM" id="Phobius"/>
    </source>
</evidence>
<keyword evidence="1" id="KW-0472">Membrane</keyword>
<dbReference type="AlphaFoldDB" id="A0A0K2SZT3"/>
<keyword evidence="1" id="KW-1133">Transmembrane helix</keyword>
<feature type="transmembrane region" description="Helical" evidence="1">
    <location>
        <begin position="79"/>
        <end position="99"/>
    </location>
</feature>
<reference evidence="2" key="1">
    <citation type="submission" date="2014-05" db="EMBL/GenBank/DDBJ databases">
        <authorList>
            <person name="Chronopoulou M."/>
        </authorList>
    </citation>
    <scope>NUCLEOTIDE SEQUENCE</scope>
    <source>
        <tissue evidence="2">Whole organism</tissue>
    </source>
</reference>
<feature type="transmembrane region" description="Helical" evidence="1">
    <location>
        <begin position="12"/>
        <end position="32"/>
    </location>
</feature>
<accession>A0A0K2SZT3</accession>
<keyword evidence="1" id="KW-0812">Transmembrane</keyword>
<proteinExistence type="predicted"/>
<sequence>MNSDCCSSNKFLYNYFRAIAGVFTFLIGPWIGFTLFGCLTAYEKDMYFECRILLSQILLCGCYDLSCIILLGFGDSAKLFYVGIWWIIGIFFIVGHWVTFFIHEKTDHAHSLSELKVPYAVITVIHTVFMSLPATVYLFQKYNEKSYSESMRKQYERAAVKDSSTFTL</sequence>
<dbReference type="OrthoDB" id="10504657at2759"/>
<feature type="transmembrane region" description="Helical" evidence="1">
    <location>
        <begin position="52"/>
        <end position="72"/>
    </location>
</feature>
<dbReference type="EMBL" id="HACA01001699">
    <property type="protein sequence ID" value="CDW19060.1"/>
    <property type="molecule type" value="Transcribed_RNA"/>
</dbReference>
<protein>
    <submittedName>
        <fullName evidence="2">Uncharacterized protein</fullName>
    </submittedName>
</protein>
<name>A0A0K2SZT3_LEPSM</name>
<organism evidence="2">
    <name type="scientific">Lepeophtheirus salmonis</name>
    <name type="common">Salmon louse</name>
    <name type="synonym">Caligus salmonis</name>
    <dbReference type="NCBI Taxonomy" id="72036"/>
    <lineage>
        <taxon>Eukaryota</taxon>
        <taxon>Metazoa</taxon>
        <taxon>Ecdysozoa</taxon>
        <taxon>Arthropoda</taxon>
        <taxon>Crustacea</taxon>
        <taxon>Multicrustacea</taxon>
        <taxon>Hexanauplia</taxon>
        <taxon>Copepoda</taxon>
        <taxon>Siphonostomatoida</taxon>
        <taxon>Caligidae</taxon>
        <taxon>Lepeophtheirus</taxon>
    </lineage>
</organism>